<organism evidence="1 2">
    <name type="scientific">Rhynchophorus ferrugineus</name>
    <name type="common">Red palm weevil</name>
    <name type="synonym">Curculio ferrugineus</name>
    <dbReference type="NCBI Taxonomy" id="354439"/>
    <lineage>
        <taxon>Eukaryota</taxon>
        <taxon>Metazoa</taxon>
        <taxon>Ecdysozoa</taxon>
        <taxon>Arthropoda</taxon>
        <taxon>Hexapoda</taxon>
        <taxon>Insecta</taxon>
        <taxon>Pterygota</taxon>
        <taxon>Neoptera</taxon>
        <taxon>Endopterygota</taxon>
        <taxon>Coleoptera</taxon>
        <taxon>Polyphaga</taxon>
        <taxon>Cucujiformia</taxon>
        <taxon>Curculionidae</taxon>
        <taxon>Dryophthorinae</taxon>
        <taxon>Rhynchophorus</taxon>
    </lineage>
</organism>
<comment type="caution">
    <text evidence="1">The sequence shown here is derived from an EMBL/GenBank/DDBJ whole genome shotgun (WGS) entry which is preliminary data.</text>
</comment>
<sequence>MWHFYDFTRDYFVFRPDKRYLGTKVSAVGTPPKQRQPPQSLIATASARHRRKLMFCQLSEVLSLFGPGTVDVSSVDKWPRINFFIVFYMDFAGNHYKSFGGRQHRLNLNRNRKGIDRHQPFFVVVFGGS</sequence>
<accession>A0A834HNP9</accession>
<reference evidence="1" key="1">
    <citation type="submission" date="2020-08" db="EMBL/GenBank/DDBJ databases">
        <title>Genome sequencing and assembly of the red palm weevil Rhynchophorus ferrugineus.</title>
        <authorList>
            <person name="Dias G.B."/>
            <person name="Bergman C.M."/>
            <person name="Manee M."/>
        </authorList>
    </citation>
    <scope>NUCLEOTIDE SEQUENCE</scope>
    <source>
        <strain evidence="1">AA-2017</strain>
        <tissue evidence="1">Whole larva</tissue>
    </source>
</reference>
<evidence type="ECO:0000313" key="2">
    <source>
        <dbReference type="Proteomes" id="UP000625711"/>
    </source>
</evidence>
<protein>
    <submittedName>
        <fullName evidence="1">Uncharacterized protein</fullName>
    </submittedName>
</protein>
<gene>
    <name evidence="1" type="ORF">GWI33_022618</name>
</gene>
<proteinExistence type="predicted"/>
<evidence type="ECO:0000313" key="1">
    <source>
        <dbReference type="EMBL" id="KAF7264678.1"/>
    </source>
</evidence>
<name>A0A834HNP9_RHYFE</name>
<dbReference type="AlphaFoldDB" id="A0A834HNP9"/>
<dbReference type="EMBL" id="JAACXV010016296">
    <property type="protein sequence ID" value="KAF7264678.1"/>
    <property type="molecule type" value="Genomic_DNA"/>
</dbReference>
<dbReference type="Proteomes" id="UP000625711">
    <property type="component" value="Unassembled WGS sequence"/>
</dbReference>
<keyword evidence="2" id="KW-1185">Reference proteome</keyword>